<dbReference type="Pfam" id="PF12323">
    <property type="entry name" value="HTH_OrfB_IS605"/>
    <property type="match status" value="1"/>
</dbReference>
<evidence type="ECO:0000256" key="7">
    <source>
        <dbReference type="ARBA" id="ARBA00023172"/>
    </source>
</evidence>
<keyword evidence="14" id="KW-1185">Reference proteome</keyword>
<evidence type="ECO:0000256" key="4">
    <source>
        <dbReference type="ARBA" id="ARBA00022723"/>
    </source>
</evidence>
<evidence type="ECO:0000259" key="12">
    <source>
        <dbReference type="Pfam" id="PF12323"/>
    </source>
</evidence>
<evidence type="ECO:0000313" key="13">
    <source>
        <dbReference type="EMBL" id="BAU82530.1"/>
    </source>
</evidence>
<feature type="domain" description="Cas12f1-like TNB" evidence="11">
    <location>
        <begin position="343"/>
        <end position="410"/>
    </location>
</feature>
<feature type="region of interest" description="Disordered" evidence="9">
    <location>
        <begin position="429"/>
        <end position="457"/>
    </location>
</feature>
<keyword evidence="4" id="KW-0479">Metal-binding</keyword>
<keyword evidence="7" id="KW-0233">DNA recombination</keyword>
<dbReference type="InterPro" id="IPR051399">
    <property type="entry name" value="RNA-guided_DNA_endo/Transpos"/>
</dbReference>
<dbReference type="GO" id="GO:0003677">
    <property type="term" value="F:DNA binding"/>
    <property type="evidence" value="ECO:0007669"/>
    <property type="project" value="UniProtKB-KW"/>
</dbReference>
<dbReference type="EMBL" id="AP017424">
    <property type="protein sequence ID" value="BAU82530.1"/>
    <property type="molecule type" value="Genomic_DNA"/>
</dbReference>
<keyword evidence="5" id="KW-0862">Zinc</keyword>
<dbReference type="GO" id="GO:0006310">
    <property type="term" value="P:DNA recombination"/>
    <property type="evidence" value="ECO:0007669"/>
    <property type="project" value="UniProtKB-KW"/>
</dbReference>
<feature type="coiled-coil region" evidence="8">
    <location>
        <begin position="259"/>
        <end position="303"/>
    </location>
</feature>
<dbReference type="Pfam" id="PF01385">
    <property type="entry name" value="OrfB_IS605"/>
    <property type="match status" value="1"/>
</dbReference>
<evidence type="ECO:0000256" key="8">
    <source>
        <dbReference type="SAM" id="Coils"/>
    </source>
</evidence>
<feature type="domain" description="Transposase putative helix-turn-helix" evidence="12">
    <location>
        <begin position="50"/>
        <end position="88"/>
    </location>
</feature>
<dbReference type="PANTHER" id="PTHR30405">
    <property type="entry name" value="TRANSPOSASE"/>
    <property type="match status" value="1"/>
</dbReference>
<dbReference type="InterPro" id="IPR021027">
    <property type="entry name" value="Transposase_put_HTH"/>
</dbReference>
<evidence type="ECO:0000256" key="2">
    <source>
        <dbReference type="ARBA" id="ARBA00011044"/>
    </source>
</evidence>
<protein>
    <submittedName>
        <fullName evidence="13">Transposase</fullName>
    </submittedName>
</protein>
<keyword evidence="3" id="KW-0815">Transposition</keyword>
<evidence type="ECO:0000256" key="9">
    <source>
        <dbReference type="SAM" id="MobiDB-lite"/>
    </source>
</evidence>
<evidence type="ECO:0000259" key="11">
    <source>
        <dbReference type="Pfam" id="PF07282"/>
    </source>
</evidence>
<evidence type="ECO:0000313" key="14">
    <source>
        <dbReference type="Proteomes" id="UP000217676"/>
    </source>
</evidence>
<dbReference type="GO" id="GO:0032196">
    <property type="term" value="P:transposition"/>
    <property type="evidence" value="ECO:0007669"/>
    <property type="project" value="UniProtKB-KW"/>
</dbReference>
<dbReference type="KEGG" id="slau:SLA_1592"/>
<dbReference type="Pfam" id="PF07282">
    <property type="entry name" value="Cas12f1-like_TNB"/>
    <property type="match status" value="1"/>
</dbReference>
<evidence type="ECO:0000256" key="6">
    <source>
        <dbReference type="ARBA" id="ARBA00023125"/>
    </source>
</evidence>
<dbReference type="Proteomes" id="UP000217676">
    <property type="component" value="Chromosome"/>
</dbReference>
<evidence type="ECO:0000256" key="3">
    <source>
        <dbReference type="ARBA" id="ARBA00022578"/>
    </source>
</evidence>
<dbReference type="NCBIfam" id="NF040570">
    <property type="entry name" value="guided_TnpB"/>
    <property type="match status" value="1"/>
</dbReference>
<evidence type="ECO:0000259" key="10">
    <source>
        <dbReference type="Pfam" id="PF01385"/>
    </source>
</evidence>
<dbReference type="InterPro" id="IPR001959">
    <property type="entry name" value="Transposase"/>
</dbReference>
<comment type="similarity">
    <text evidence="2">In the N-terminal section; belongs to the transposase 2 family.</text>
</comment>
<dbReference type="GO" id="GO:0046872">
    <property type="term" value="F:metal ion binding"/>
    <property type="evidence" value="ECO:0007669"/>
    <property type="project" value="UniProtKB-KW"/>
</dbReference>
<proteinExistence type="inferred from homology"/>
<keyword evidence="8" id="KW-0175">Coiled coil</keyword>
<accession>A0A160NXL7</accession>
<reference evidence="13 14" key="1">
    <citation type="journal article" date="2016" name="Genome Announc.">
        <title>Complete Genome Sequence of Thiostrepton-Producing Streptomyces laurentii ATCC 31255.</title>
        <authorList>
            <person name="Doi K."/>
            <person name="Fujino Y."/>
            <person name="Nagayoshi Y."/>
            <person name="Ohshima T."/>
            <person name="Ogata S."/>
        </authorList>
    </citation>
    <scope>NUCLEOTIDE SEQUENCE [LARGE SCALE GENOMIC DNA]</scope>
    <source>
        <strain evidence="13 14">ATCC 31255</strain>
    </source>
</reference>
<dbReference type="InterPro" id="IPR010095">
    <property type="entry name" value="Cas12f1-like_TNB"/>
</dbReference>
<comment type="similarity">
    <text evidence="1">In the C-terminal section; belongs to the transposase 35 family.</text>
</comment>
<evidence type="ECO:0000256" key="5">
    <source>
        <dbReference type="ARBA" id="ARBA00022833"/>
    </source>
</evidence>
<evidence type="ECO:0000256" key="1">
    <source>
        <dbReference type="ARBA" id="ARBA00008761"/>
    </source>
</evidence>
<gene>
    <name evidence="13" type="ORF">SLA_1592</name>
</gene>
<name>A0A160NXL7_STRLU</name>
<dbReference type="PANTHER" id="PTHR30405:SF25">
    <property type="entry name" value="RNA-GUIDED DNA ENDONUCLEASE INSQ-RELATED"/>
    <property type="match status" value="1"/>
</dbReference>
<feature type="domain" description="Probable transposase IS891/IS1136/IS1341" evidence="10">
    <location>
        <begin position="217"/>
        <end position="331"/>
    </location>
</feature>
<dbReference type="AlphaFoldDB" id="A0A160NXL7"/>
<sequence>MSFVTALCRYLVTKAKWACRWWTTWRPVRMSGFGFHRGGMGLKGRVVGVQLRYSFRLYPSAGQRSALAKAFGCARVVFNDALRVRESARVAGLPFVTSGELSKHLTALKKTPERAWLAEVSSVVLQQSLRDLDAAYRNFFDSLKGKRPRMGAPRFKSRKDNRHTIRFTANAGWRITGGGKLRLPKIGDVRVKWSRCLPSVPSTVSVVKDAAGRYFASFVVETSTDETLPEVTPVVGIDLGLTHFAVLSDGAKIDSPRFLRRAEKKLKKAQRDLSRKEKGSKNRNKARVRVARAHARVADARREFHHQLSTKIIRENQAVAVEDLAVRGLARTRMAKSVHDAGWSAFLAMLEYKAARHGRTFLRIGRFEPTSQVCSQCGVKDGPKPLHVRVWACGACGAVLDRDINAAVNVAKAAGLAVSACGARVRPGLVPAQREETGTHPKPQPETTGRQAGISAL</sequence>
<organism evidence="13 14">
    <name type="scientific">Streptomyces laurentii</name>
    <dbReference type="NCBI Taxonomy" id="39478"/>
    <lineage>
        <taxon>Bacteria</taxon>
        <taxon>Bacillati</taxon>
        <taxon>Actinomycetota</taxon>
        <taxon>Actinomycetes</taxon>
        <taxon>Kitasatosporales</taxon>
        <taxon>Streptomycetaceae</taxon>
        <taxon>Streptomyces</taxon>
    </lineage>
</organism>
<keyword evidence="6" id="KW-0238">DNA-binding</keyword>